<protein>
    <submittedName>
        <fullName evidence="3">Uncharacterized protein</fullName>
    </submittedName>
</protein>
<sequence length="136" mass="15856">MKLLLILGILFILTLSQAKPVASSKNDKNPQSSSKPPKGSKPKDITISYGILKRQKKYAIESNNLTPRKVSDPKNNNWLSNSLKIQPKTFDNQKFQYLYLYSSQFRDSWNSKKSFRDNWNSNRGFRNSLWKKKNIQ</sequence>
<comment type="caution">
    <text evidence="3">The sequence shown here is derived from an EMBL/GenBank/DDBJ whole genome shotgun (WGS) entry which is preliminary data.</text>
</comment>
<evidence type="ECO:0000256" key="1">
    <source>
        <dbReference type="SAM" id="MobiDB-lite"/>
    </source>
</evidence>
<dbReference type="EMBL" id="MBFR01000064">
    <property type="protein sequence ID" value="PVU95147.1"/>
    <property type="molecule type" value="Genomic_DNA"/>
</dbReference>
<dbReference type="Proteomes" id="UP000245383">
    <property type="component" value="Unassembled WGS sequence"/>
</dbReference>
<evidence type="ECO:0000313" key="3">
    <source>
        <dbReference type="EMBL" id="PVU95147.1"/>
    </source>
</evidence>
<evidence type="ECO:0000313" key="4">
    <source>
        <dbReference type="Proteomes" id="UP000245383"/>
    </source>
</evidence>
<reference evidence="3 4" key="1">
    <citation type="journal article" date="2018" name="MBio">
        <title>Comparative Genomics Reveals the Core Gene Toolbox for the Fungus-Insect Symbiosis.</title>
        <authorList>
            <person name="Wang Y."/>
            <person name="Stata M."/>
            <person name="Wang W."/>
            <person name="Stajich J.E."/>
            <person name="White M.M."/>
            <person name="Moncalvo J.M."/>
        </authorList>
    </citation>
    <scope>NUCLEOTIDE SEQUENCE [LARGE SCALE GENOMIC DNA]</scope>
    <source>
        <strain evidence="3 4">SWE-8-4</strain>
    </source>
</reference>
<feature type="signal peptide" evidence="2">
    <location>
        <begin position="1"/>
        <end position="18"/>
    </location>
</feature>
<name>A0A2T9YS38_9FUNG</name>
<dbReference type="OrthoDB" id="10616460at2759"/>
<gene>
    <name evidence="3" type="ORF">BB561_002032</name>
</gene>
<keyword evidence="4" id="KW-1185">Reference proteome</keyword>
<accession>A0A2T9YS38</accession>
<proteinExistence type="predicted"/>
<dbReference type="AlphaFoldDB" id="A0A2T9YS38"/>
<organism evidence="3 4">
    <name type="scientific">Smittium simulii</name>
    <dbReference type="NCBI Taxonomy" id="133385"/>
    <lineage>
        <taxon>Eukaryota</taxon>
        <taxon>Fungi</taxon>
        <taxon>Fungi incertae sedis</taxon>
        <taxon>Zoopagomycota</taxon>
        <taxon>Kickxellomycotina</taxon>
        <taxon>Harpellomycetes</taxon>
        <taxon>Harpellales</taxon>
        <taxon>Legeriomycetaceae</taxon>
        <taxon>Smittium</taxon>
    </lineage>
</organism>
<feature type="region of interest" description="Disordered" evidence="1">
    <location>
        <begin position="22"/>
        <end position="45"/>
    </location>
</feature>
<feature type="chain" id="PRO_5015755346" evidence="2">
    <location>
        <begin position="19"/>
        <end position="136"/>
    </location>
</feature>
<keyword evidence="2" id="KW-0732">Signal</keyword>
<evidence type="ECO:0000256" key="2">
    <source>
        <dbReference type="SAM" id="SignalP"/>
    </source>
</evidence>